<dbReference type="SUPFAM" id="SSF53756">
    <property type="entry name" value="UDP-Glycosyltransferase/glycogen phosphorylase"/>
    <property type="match status" value="1"/>
</dbReference>
<comment type="caution">
    <text evidence="2">The sequence shown here is derived from an EMBL/GenBank/DDBJ whole genome shotgun (WGS) entry which is preliminary data.</text>
</comment>
<evidence type="ECO:0000259" key="1">
    <source>
        <dbReference type="Pfam" id="PF13439"/>
    </source>
</evidence>
<dbReference type="RefSeq" id="WP_073601623.1">
    <property type="nucleotide sequence ID" value="NZ_MRCB01000048.1"/>
</dbReference>
<keyword evidence="3" id="KW-1185">Reference proteome</keyword>
<dbReference type="InterPro" id="IPR028098">
    <property type="entry name" value="Glyco_trans_4-like_N"/>
</dbReference>
<dbReference type="OrthoDB" id="526268at2"/>
<name>A0A1U7H7W3_9CYAN</name>
<reference evidence="2 3" key="1">
    <citation type="submission" date="2016-11" db="EMBL/GenBank/DDBJ databases">
        <title>Draft Genome Sequences of Nine Cyanobacterial Strains from Diverse Habitats.</title>
        <authorList>
            <person name="Zhu T."/>
            <person name="Hou S."/>
            <person name="Lu X."/>
            <person name="Hess W.R."/>
        </authorList>
    </citation>
    <scope>NUCLEOTIDE SEQUENCE [LARGE SCALE GENOMIC DNA]</scope>
    <source>
        <strain evidence="2 3">NIES-593</strain>
    </source>
</reference>
<dbReference type="Pfam" id="PF13692">
    <property type="entry name" value="Glyco_trans_1_4"/>
    <property type="match status" value="1"/>
</dbReference>
<dbReference type="Gene3D" id="3.40.50.2000">
    <property type="entry name" value="Glycogen Phosphorylase B"/>
    <property type="match status" value="2"/>
</dbReference>
<sequence>MVRTLFITKEKPYPPAGGVELRNWQNINIMMQYGSVGVFSICQWSASSQVPAGIDFWYPYTLAKSVSSWENWKRRAWLLRPNAHPDVDRLYQQAAAKKLEKVLAEFQPDLTIVEEIWLYRYLKIIKRQKCRIIFDEHNIEADLFEQKHGALKMRLPRLKSIELDFIRKADQTWVCSEEDVALVKTLYGRQFQPQAIPNGIDVASYDCVRLEQCNPPEGFGEKQHNLIYMGTFSYPPNKVAAKLLIEEIYPRLRKSNPNCRLLLVGRSPTKSMLQAAELEPGIIVTGSVPDIRPYLAAASVMVVPLQQGGGTRLKLLEAFASGCPAVSTTKGAEGLNVTDGEHLLIRDEIEAITEAVEQLWSKNALVEKLTAAAYELVKAEYSWEAVSKRVDQALQQLL</sequence>
<evidence type="ECO:0000313" key="2">
    <source>
        <dbReference type="EMBL" id="OKH18673.1"/>
    </source>
</evidence>
<dbReference type="PANTHER" id="PTHR12526">
    <property type="entry name" value="GLYCOSYLTRANSFERASE"/>
    <property type="match status" value="1"/>
</dbReference>
<keyword evidence="2" id="KW-0808">Transferase</keyword>
<accession>A0A1U7H7W3</accession>
<evidence type="ECO:0000313" key="3">
    <source>
        <dbReference type="Proteomes" id="UP000186868"/>
    </source>
</evidence>
<protein>
    <submittedName>
        <fullName evidence="2">Glycosyl transferase family 1</fullName>
    </submittedName>
</protein>
<gene>
    <name evidence="2" type="ORF">NIES593_21945</name>
</gene>
<organism evidence="2 3">
    <name type="scientific">Hydrococcus rivularis NIES-593</name>
    <dbReference type="NCBI Taxonomy" id="1921803"/>
    <lineage>
        <taxon>Bacteria</taxon>
        <taxon>Bacillati</taxon>
        <taxon>Cyanobacteriota</taxon>
        <taxon>Cyanophyceae</taxon>
        <taxon>Pleurocapsales</taxon>
        <taxon>Hydrococcaceae</taxon>
        <taxon>Hydrococcus</taxon>
    </lineage>
</organism>
<feature type="domain" description="Glycosyltransferase subfamily 4-like N-terminal" evidence="1">
    <location>
        <begin position="86"/>
        <end position="203"/>
    </location>
</feature>
<dbReference type="GO" id="GO:0016757">
    <property type="term" value="F:glycosyltransferase activity"/>
    <property type="evidence" value="ECO:0007669"/>
    <property type="project" value="TreeGrafter"/>
</dbReference>
<dbReference type="Proteomes" id="UP000186868">
    <property type="component" value="Unassembled WGS sequence"/>
</dbReference>
<dbReference type="Pfam" id="PF13439">
    <property type="entry name" value="Glyco_transf_4"/>
    <property type="match status" value="1"/>
</dbReference>
<proteinExistence type="predicted"/>
<dbReference type="EMBL" id="MRCB01000048">
    <property type="protein sequence ID" value="OKH18673.1"/>
    <property type="molecule type" value="Genomic_DNA"/>
</dbReference>
<dbReference type="STRING" id="1921803.NIES593_21945"/>
<dbReference type="PANTHER" id="PTHR12526:SF600">
    <property type="entry name" value="GLYCOSYL TRANSFERASE GROUP 1"/>
    <property type="match status" value="1"/>
</dbReference>
<dbReference type="AlphaFoldDB" id="A0A1U7H7W3"/>
<dbReference type="CDD" id="cd03801">
    <property type="entry name" value="GT4_PimA-like"/>
    <property type="match status" value="1"/>
</dbReference>